<feature type="domain" description="Alpha-D-phosphohexomutase alpha/beta/alpha" evidence="13">
    <location>
        <begin position="884"/>
        <end position="1023"/>
    </location>
</feature>
<keyword evidence="5" id="KW-0313">Glucose metabolism</keyword>
<feature type="compositionally biased region" description="Low complexity" evidence="11">
    <location>
        <begin position="25"/>
        <end position="44"/>
    </location>
</feature>
<dbReference type="InterPro" id="IPR005845">
    <property type="entry name" value="A-D-PHexomutase_a/b/a-II"/>
</dbReference>
<reference evidence="17 18" key="1">
    <citation type="submission" date="2023-08" db="EMBL/GenBank/DDBJ databases">
        <authorList>
            <person name="Palmer J.M."/>
        </authorList>
    </citation>
    <scope>NUCLEOTIDE SEQUENCE [LARGE SCALE GENOMIC DNA]</scope>
    <source>
        <strain evidence="17 18">TWF481</strain>
    </source>
</reference>
<evidence type="ECO:0000259" key="13">
    <source>
        <dbReference type="Pfam" id="PF02878"/>
    </source>
</evidence>
<dbReference type="Proteomes" id="UP001370758">
    <property type="component" value="Unassembled WGS sequence"/>
</dbReference>
<evidence type="ECO:0000256" key="7">
    <source>
        <dbReference type="ARBA" id="ARBA00022723"/>
    </source>
</evidence>
<proteinExistence type="inferred from homology"/>
<dbReference type="InterPro" id="IPR005844">
    <property type="entry name" value="A-D-PHexomutase_a/b/a-I"/>
</dbReference>
<evidence type="ECO:0000256" key="9">
    <source>
        <dbReference type="ARBA" id="ARBA00023235"/>
    </source>
</evidence>
<evidence type="ECO:0000256" key="2">
    <source>
        <dbReference type="ARBA" id="ARBA00004496"/>
    </source>
</evidence>
<feature type="region of interest" description="Disordered" evidence="11">
    <location>
        <begin position="527"/>
        <end position="547"/>
    </location>
</feature>
<keyword evidence="6" id="KW-0597">Phosphoprotein</keyword>
<evidence type="ECO:0000256" key="5">
    <source>
        <dbReference type="ARBA" id="ARBA00022526"/>
    </source>
</evidence>
<feature type="compositionally biased region" description="Polar residues" evidence="11">
    <location>
        <begin position="700"/>
        <end position="711"/>
    </location>
</feature>
<keyword evidence="10" id="KW-0119">Carbohydrate metabolism</keyword>
<accession>A0AAV9WKQ6</accession>
<dbReference type="PANTHER" id="PTHR45745">
    <property type="entry name" value="PHOSPHOMANNOMUTASE 45A"/>
    <property type="match status" value="1"/>
</dbReference>
<feature type="compositionally biased region" description="Polar residues" evidence="11">
    <location>
        <begin position="641"/>
        <end position="663"/>
    </location>
</feature>
<dbReference type="EMBL" id="JAVHJL010000002">
    <property type="protein sequence ID" value="KAK6509440.1"/>
    <property type="molecule type" value="Genomic_DNA"/>
</dbReference>
<dbReference type="Pfam" id="PF02878">
    <property type="entry name" value="PGM_PMM_I"/>
    <property type="match status" value="1"/>
</dbReference>
<keyword evidence="9" id="KW-0413">Isomerase</keyword>
<keyword evidence="4" id="KW-0963">Cytoplasm</keyword>
<dbReference type="Pfam" id="PF02879">
    <property type="entry name" value="PGM_PMM_II"/>
    <property type="match status" value="1"/>
</dbReference>
<keyword evidence="8" id="KW-0460">Magnesium</keyword>
<feature type="compositionally biased region" description="Polar residues" evidence="11">
    <location>
        <begin position="747"/>
        <end position="769"/>
    </location>
</feature>
<dbReference type="InterPro" id="IPR036900">
    <property type="entry name" value="A-D-PHexomutase_C_sf"/>
</dbReference>
<dbReference type="PANTHER" id="PTHR45745:SF1">
    <property type="entry name" value="PHOSPHOGLUCOMUTASE 2B-RELATED"/>
    <property type="match status" value="1"/>
</dbReference>
<keyword evidence="18" id="KW-1185">Reference proteome</keyword>
<evidence type="ECO:0000259" key="14">
    <source>
        <dbReference type="Pfam" id="PF02879"/>
    </source>
</evidence>
<dbReference type="InterPro" id="IPR057199">
    <property type="entry name" value="DUF7877"/>
</dbReference>
<keyword evidence="7" id="KW-0479">Metal-binding</keyword>
<dbReference type="GO" id="GO:0005634">
    <property type="term" value="C:nucleus"/>
    <property type="evidence" value="ECO:0007669"/>
    <property type="project" value="TreeGrafter"/>
</dbReference>
<comment type="caution">
    <text evidence="17">The sequence shown here is derived from an EMBL/GenBank/DDBJ whole genome shotgun (WGS) entry which is preliminary data.</text>
</comment>
<dbReference type="Pfam" id="PF25289">
    <property type="entry name" value="DUF7877"/>
    <property type="match status" value="1"/>
</dbReference>
<comment type="cofactor">
    <cofactor evidence="1">
        <name>Mg(2+)</name>
        <dbReference type="ChEBI" id="CHEBI:18420"/>
    </cofactor>
</comment>
<feature type="region of interest" description="Disordered" evidence="11">
    <location>
        <begin position="1"/>
        <end position="44"/>
    </location>
</feature>
<dbReference type="FunFam" id="3.40.120.10:FF:000035">
    <property type="entry name" value="Pgm3p"/>
    <property type="match status" value="1"/>
</dbReference>
<dbReference type="PROSITE" id="PS00710">
    <property type="entry name" value="PGM_PMM"/>
    <property type="match status" value="1"/>
</dbReference>
<feature type="domain" description="Alpha-D-phosphohexomutase alpha/beta/alpha" evidence="15">
    <location>
        <begin position="1171"/>
        <end position="1294"/>
    </location>
</feature>
<evidence type="ECO:0000313" key="18">
    <source>
        <dbReference type="Proteomes" id="UP001370758"/>
    </source>
</evidence>
<feature type="domain" description="DUF7877" evidence="16">
    <location>
        <begin position="172"/>
        <end position="286"/>
    </location>
</feature>
<dbReference type="GO" id="GO:0005737">
    <property type="term" value="C:cytoplasm"/>
    <property type="evidence" value="ECO:0007669"/>
    <property type="project" value="UniProtKB-SubCell"/>
</dbReference>
<evidence type="ECO:0000259" key="16">
    <source>
        <dbReference type="Pfam" id="PF25289"/>
    </source>
</evidence>
<feature type="domain" description="Alpha-D-phosphohexomutase C-terminal" evidence="12">
    <location>
        <begin position="1372"/>
        <end position="1412"/>
    </location>
</feature>
<evidence type="ECO:0000259" key="15">
    <source>
        <dbReference type="Pfam" id="PF02880"/>
    </source>
</evidence>
<comment type="similarity">
    <text evidence="3">Belongs to the phosphohexose mutase family.</text>
</comment>
<dbReference type="InterPro" id="IPR005846">
    <property type="entry name" value="A-D-PHexomutase_a/b/a-III"/>
</dbReference>
<dbReference type="SUPFAM" id="SSF55957">
    <property type="entry name" value="Phosphoglucomutase, C-terminal domain"/>
    <property type="match status" value="1"/>
</dbReference>
<dbReference type="Pfam" id="PF02880">
    <property type="entry name" value="PGM_PMM_III"/>
    <property type="match status" value="1"/>
</dbReference>
<feature type="region of interest" description="Disordered" evidence="11">
    <location>
        <begin position="631"/>
        <end position="733"/>
    </location>
</feature>
<organism evidence="17 18">
    <name type="scientific">Arthrobotrys musiformis</name>
    <dbReference type="NCBI Taxonomy" id="47236"/>
    <lineage>
        <taxon>Eukaryota</taxon>
        <taxon>Fungi</taxon>
        <taxon>Dikarya</taxon>
        <taxon>Ascomycota</taxon>
        <taxon>Pezizomycotina</taxon>
        <taxon>Orbiliomycetes</taxon>
        <taxon>Orbiliales</taxon>
        <taxon>Orbiliaceae</taxon>
        <taxon>Arthrobotrys</taxon>
    </lineage>
</organism>
<feature type="compositionally biased region" description="Low complexity" evidence="11">
    <location>
        <begin position="788"/>
        <end position="809"/>
    </location>
</feature>
<feature type="region of interest" description="Disordered" evidence="11">
    <location>
        <begin position="142"/>
        <end position="161"/>
    </location>
</feature>
<evidence type="ECO:0000313" key="17">
    <source>
        <dbReference type="EMBL" id="KAK6509440.1"/>
    </source>
</evidence>
<dbReference type="GO" id="GO:0006006">
    <property type="term" value="P:glucose metabolic process"/>
    <property type="evidence" value="ECO:0007669"/>
    <property type="project" value="UniProtKB-KW"/>
</dbReference>
<sequence>MATTAAATAPIPPTMNGLGHPPLPSSSSSASASAPMMTPATTTAATTSSLISNKAIANTTASTLVANSPFQSASASSVAPTKQQFAPSSSSSTVVLHPHTNQNINNASNARIDPSAVPASTVINGALPTHHPQHDTTAIIGKRKRADSSPVKEPQNVTTIPPAQKQQILADFRKAILSSLTQHDAGLSLLDKPVSPEPSSHEAKKFKSPNPDGLQTLRQRLMSDSFYQSLGALSQDVDRVANEALEALGHRTDIAPEDEMRDDDVHIKTESRDPSERIRRFKQAAQTFITQTLTRHPYLNIPDDRKSPDLTIPDDISLDQFHQPPSYKTAIIVKSGNKSYYQMVTPETPKSAMSKRNQDDMDLDEESDELLQSDLPPQAEIVKIYQGTPQGAVRTLKEAFPTFESNQTGRQDKKSPERKFQNKGLEAPEWIYYGNFMSFAPTHDQGRSTMSVHTKSQHWFALHGEKELARIRSGGNDEADEEAEFKELAEKYEPIPIDPALFENESESDKALREISDILSELRLKQESRLSKHNNPRSASKPDRLETEVYRQSLEKLATLVGKLEPGVYDELERILDLVPDSEFITINIPPMQGALPDTTKVAPPPVQQPPSQYTTTRVSYHQGGEGMFTPSARVVPNRPQGHNQYTNRTNSFSQQPYPQTPVNRPPYGPNTGFYPQQGPYTQPRPPIPVTPQQYAAGHYTNSPFSRNATATVPRMPSSGAHPGFAQQSNPSTPFQATIRQTSFITQGTGPAQVQTGRRVSLAPQQPQTPVRPPSGQGQAFAPYTPGHNQHTFTAHQTQQQILRVQQNQQPPPQYPHTPGQQQQQQQFAYNQQVRQMQPGQQRASYPNGGYPQSPQNEATRKEIQDLSDNEDYDELEKRLRTRIAFGTAGLRSSMQAGFAHLNPLTIIQASQGLASYLLASVPQTTPTPQLSVIIGHDHRHNSSHFARLTATAFILKGIKVYFLEDLVHTPLVPFGLNLLGANAGVMITASHNPAKDNGYKVYWGNGCQIIPPVDAGIAAAIGENLIPLEGAWDSTVLDKEEGHLMEKVKRKVEEAYFEKVKGLVDGMGVEGKEQVKFVYTPMHGVGLEAAKQVVKILGAEENFVVVEEQAKPDPDFPTVKFPNPEEKGALDLAMATADRNGITIVLANDPDADRFAAAEKVDGKWQILSGNQLGVLFASHMISTSSLPLSKIALLSSAVSTQMLAAMGQIDGFHHEETLTGFKWLGNVAQQITARGEHTAIYAFEEAIGYMFSDVVHDKDGIAALSVFITMLRKWSSEGTTPAGKLRELYEKYGFFESCNGYAVSPSPDVTRQVFDGIRKLGEGSGKKFPGSLGGREISYWRDLTEGYDSATSNGVPVLPVDRSSQMITVGMDGVRFTIRGSGTEPKIKYYVEAKASGKEEAAKAAKEVADAIVREWFKPEVHGLIV</sequence>
<dbReference type="GO" id="GO:0000287">
    <property type="term" value="F:magnesium ion binding"/>
    <property type="evidence" value="ECO:0007669"/>
    <property type="project" value="InterPro"/>
</dbReference>
<evidence type="ECO:0000256" key="8">
    <source>
        <dbReference type="ARBA" id="ARBA00022842"/>
    </source>
</evidence>
<feature type="region of interest" description="Disordered" evidence="11">
    <location>
        <begin position="191"/>
        <end position="212"/>
    </location>
</feature>
<evidence type="ECO:0000256" key="10">
    <source>
        <dbReference type="ARBA" id="ARBA00023277"/>
    </source>
</evidence>
<evidence type="ECO:0000256" key="6">
    <source>
        <dbReference type="ARBA" id="ARBA00022553"/>
    </source>
</evidence>
<feature type="region of interest" description="Disordered" evidence="11">
    <location>
        <begin position="747"/>
        <end position="874"/>
    </location>
</feature>
<dbReference type="GO" id="GO:0008973">
    <property type="term" value="F:phosphopentomutase activity"/>
    <property type="evidence" value="ECO:0007669"/>
    <property type="project" value="TreeGrafter"/>
</dbReference>
<dbReference type="SUPFAM" id="SSF53738">
    <property type="entry name" value="Phosphoglucomutase, first 3 domains"/>
    <property type="match status" value="3"/>
</dbReference>
<dbReference type="Gene3D" id="3.30.310.50">
    <property type="entry name" value="Alpha-D-phosphohexomutase, C-terminal domain"/>
    <property type="match status" value="1"/>
</dbReference>
<dbReference type="InterPro" id="IPR016066">
    <property type="entry name" value="A-D-PHexomutase_CS"/>
</dbReference>
<dbReference type="GO" id="GO:0006166">
    <property type="term" value="P:purine ribonucleoside salvage"/>
    <property type="evidence" value="ECO:0007669"/>
    <property type="project" value="TreeGrafter"/>
</dbReference>
<dbReference type="InterPro" id="IPR005843">
    <property type="entry name" value="A-D-PHexomutase_C"/>
</dbReference>
<dbReference type="CDD" id="cd05799">
    <property type="entry name" value="PGM2"/>
    <property type="match status" value="1"/>
</dbReference>
<dbReference type="Pfam" id="PF00408">
    <property type="entry name" value="PGM_PMM_IV"/>
    <property type="match status" value="1"/>
</dbReference>
<evidence type="ECO:0000256" key="11">
    <source>
        <dbReference type="SAM" id="MobiDB-lite"/>
    </source>
</evidence>
<comment type="subcellular location">
    <subcellularLocation>
        <location evidence="2">Cytoplasm</location>
    </subcellularLocation>
</comment>
<name>A0AAV9WKQ6_9PEZI</name>
<gene>
    <name evidence="17" type="primary">PGM3</name>
    <name evidence="17" type="ORF">TWF481_004184</name>
</gene>
<evidence type="ECO:0000256" key="4">
    <source>
        <dbReference type="ARBA" id="ARBA00022490"/>
    </source>
</evidence>
<evidence type="ECO:0000259" key="12">
    <source>
        <dbReference type="Pfam" id="PF00408"/>
    </source>
</evidence>
<feature type="domain" description="Alpha-D-phosphohexomutase alpha/beta/alpha" evidence="14">
    <location>
        <begin position="1055"/>
        <end position="1160"/>
    </location>
</feature>
<feature type="compositionally biased region" description="Low complexity" evidence="11">
    <location>
        <begin position="817"/>
        <end position="842"/>
    </location>
</feature>
<dbReference type="InterPro" id="IPR016055">
    <property type="entry name" value="A-D-PHexomutase_a/b/a-I/II/III"/>
</dbReference>
<evidence type="ECO:0000256" key="3">
    <source>
        <dbReference type="ARBA" id="ARBA00010231"/>
    </source>
</evidence>
<dbReference type="Gene3D" id="3.40.120.10">
    <property type="entry name" value="Alpha-D-Glucose-1,6-Bisphosphate, subunit A, domain 3"/>
    <property type="match status" value="3"/>
</dbReference>
<protein>
    <submittedName>
        <fullName evidence="17">Phosphoglucomutase-3</fullName>
    </submittedName>
</protein>
<evidence type="ECO:0000256" key="1">
    <source>
        <dbReference type="ARBA" id="ARBA00001946"/>
    </source>
</evidence>